<dbReference type="SUPFAM" id="SSF49785">
    <property type="entry name" value="Galactose-binding domain-like"/>
    <property type="match status" value="1"/>
</dbReference>
<dbReference type="EMBL" id="JAPFFF010000001">
    <property type="protein sequence ID" value="KAK8899245.1"/>
    <property type="molecule type" value="Genomic_DNA"/>
</dbReference>
<evidence type="ECO:0000313" key="1">
    <source>
        <dbReference type="EMBL" id="KAK8899245.1"/>
    </source>
</evidence>
<keyword evidence="2" id="KW-1185">Reference proteome</keyword>
<organism evidence="1 2">
    <name type="scientific">Tritrichomonas musculus</name>
    <dbReference type="NCBI Taxonomy" id="1915356"/>
    <lineage>
        <taxon>Eukaryota</taxon>
        <taxon>Metamonada</taxon>
        <taxon>Parabasalia</taxon>
        <taxon>Tritrichomonadida</taxon>
        <taxon>Tritrichomonadidae</taxon>
        <taxon>Tritrichomonas</taxon>
    </lineage>
</organism>
<dbReference type="InterPro" id="IPR008979">
    <property type="entry name" value="Galactose-bd-like_sf"/>
</dbReference>
<gene>
    <name evidence="1" type="ORF">M9Y10_001556</name>
</gene>
<evidence type="ECO:0000313" key="2">
    <source>
        <dbReference type="Proteomes" id="UP001470230"/>
    </source>
</evidence>
<accession>A0ABR2L7B4</accession>
<sequence length="503" mass="58675">MFKIDQLLFLEIVNGILSSFLFKTFNMKKSFIISSAGLRNIVFVSKNGKSIANSFSHNNKKSYFDDDDFCFLIGDKKMQMNRYLADFISPRVSHIHQVDPTINILDINPFVCNVETKEIFTDDLLENFKLISLGYPIEIDEEMSIKLRYLSFYLDNEEMTNQLNKLFPIEFTQENIGSCIQCLQYYDQSINQKILNPAITKEALIDLISKYFYLIEENKLFQLSKPDLYSILSNPNLKVKNEDSLLDFINNISFDDENKNEDVLSINDKMLFYEQIKIECLSKNKLKEFINSIIIDQMSQNLWSSIRNYLFYEISKKNVSIVKIPYDNRYNEKFNGIISHLIDGDVENAIDEGIIDVICSSVYDNADDIQPRNVLNYKNDLLVFQSQGRSDSWVCIDFKNHRVKPSNYSIGSPYNSGPGCGNLQNWCIEGSNNLTSWKLLDTRRNEKSLDDSSATMNFEIQNQNDEYFRYLRIRQIDLNTANDYDLYFSSIEFFGKVFRTIDI</sequence>
<dbReference type="Proteomes" id="UP001470230">
    <property type="component" value="Unassembled WGS sequence"/>
</dbReference>
<proteinExistence type="predicted"/>
<comment type="caution">
    <text evidence="1">The sequence shown here is derived from an EMBL/GenBank/DDBJ whole genome shotgun (WGS) entry which is preliminary data.</text>
</comment>
<evidence type="ECO:0008006" key="3">
    <source>
        <dbReference type="Google" id="ProtNLM"/>
    </source>
</evidence>
<reference evidence="1 2" key="1">
    <citation type="submission" date="2024-04" db="EMBL/GenBank/DDBJ databases">
        <title>Tritrichomonas musculus Genome.</title>
        <authorList>
            <person name="Alves-Ferreira E."/>
            <person name="Grigg M."/>
            <person name="Lorenzi H."/>
            <person name="Galac M."/>
        </authorList>
    </citation>
    <scope>NUCLEOTIDE SEQUENCE [LARGE SCALE GENOMIC DNA]</scope>
    <source>
        <strain evidence="1 2">EAF2021</strain>
    </source>
</reference>
<protein>
    <recommendedName>
        <fullName evidence="3">F5/8 type C domain-containing protein</fullName>
    </recommendedName>
</protein>
<dbReference type="Gene3D" id="2.60.120.260">
    <property type="entry name" value="Galactose-binding domain-like"/>
    <property type="match status" value="1"/>
</dbReference>
<name>A0ABR2L7B4_9EUKA</name>